<feature type="region of interest" description="Disordered" evidence="2">
    <location>
        <begin position="736"/>
        <end position="795"/>
    </location>
</feature>
<dbReference type="OrthoDB" id="9824488at2"/>
<evidence type="ECO:0000256" key="3">
    <source>
        <dbReference type="SAM" id="Phobius"/>
    </source>
</evidence>
<feature type="transmembrane region" description="Helical" evidence="3">
    <location>
        <begin position="418"/>
        <end position="438"/>
    </location>
</feature>
<feature type="transmembrane region" description="Helical" evidence="3">
    <location>
        <begin position="687"/>
        <end position="707"/>
    </location>
</feature>
<feature type="transmembrane region" description="Helical" evidence="3">
    <location>
        <begin position="661"/>
        <end position="681"/>
    </location>
</feature>
<dbReference type="Gene3D" id="1.20.1640.10">
    <property type="entry name" value="Multidrug efflux transporter AcrB transmembrane domain"/>
    <property type="match status" value="1"/>
</dbReference>
<gene>
    <name evidence="4" type="ORF">BSR29_04490</name>
</gene>
<feature type="transmembrane region" description="Helical" evidence="3">
    <location>
        <begin position="593"/>
        <end position="610"/>
    </location>
</feature>
<evidence type="ECO:0008006" key="6">
    <source>
        <dbReference type="Google" id="ProtNLM"/>
    </source>
</evidence>
<reference evidence="4 5" key="1">
    <citation type="submission" date="2016-11" db="EMBL/GenBank/DDBJ databases">
        <title>Actinomyces gypaetusis sp. nov. isolated from the vulture Gypaetus barbatus in Qinghai Tibet Plateau China.</title>
        <authorList>
            <person name="Meng X."/>
        </authorList>
    </citation>
    <scope>NUCLEOTIDE SEQUENCE [LARGE SCALE GENOMIC DNA]</scope>
    <source>
        <strain evidence="4 5">VUL4_2</strain>
    </source>
</reference>
<keyword evidence="3" id="KW-0812">Transmembrane</keyword>
<feature type="transmembrane region" description="Helical" evidence="3">
    <location>
        <begin position="347"/>
        <end position="373"/>
    </location>
</feature>
<name>A0A1Q5PNJ4_9ACTO</name>
<keyword evidence="3" id="KW-0472">Membrane</keyword>
<comment type="similarity">
    <text evidence="1">Belongs to the resistance-nodulation-cell division (RND) (TC 2.A.6) family. MmpL subfamily.</text>
</comment>
<dbReference type="Proteomes" id="UP000186785">
    <property type="component" value="Unassembled WGS sequence"/>
</dbReference>
<protein>
    <recommendedName>
        <fullName evidence="6">Membrane transport protein MMPL domain-containing protein</fullName>
    </recommendedName>
</protein>
<feature type="transmembrane region" description="Helical" evidence="3">
    <location>
        <begin position="228"/>
        <end position="253"/>
    </location>
</feature>
<dbReference type="AlphaFoldDB" id="A0A1Q5PNJ4"/>
<feature type="transmembrane region" description="Helical" evidence="3">
    <location>
        <begin position="630"/>
        <end position="649"/>
    </location>
</feature>
<dbReference type="PANTHER" id="PTHR33406">
    <property type="entry name" value="MEMBRANE PROTEIN MJ1562-RELATED"/>
    <property type="match status" value="1"/>
</dbReference>
<comment type="caution">
    <text evidence="4">The sequence shown here is derived from an EMBL/GenBank/DDBJ whole genome shotgun (WGS) entry which is preliminary data.</text>
</comment>
<feature type="transmembrane region" description="Helical" evidence="3">
    <location>
        <begin position="563"/>
        <end position="581"/>
    </location>
</feature>
<dbReference type="GO" id="GO:0016020">
    <property type="term" value="C:membrane"/>
    <property type="evidence" value="ECO:0007669"/>
    <property type="project" value="TreeGrafter"/>
</dbReference>
<evidence type="ECO:0000313" key="4">
    <source>
        <dbReference type="EMBL" id="OKL49096.1"/>
    </source>
</evidence>
<sequence>MIKAIASRLYASYELICAVFLAAIIAMTLTVSTGFGQGSVIARTVPVADTAVNSVIAETRQQLLSEGQTEQTTAILVEGVDLSNEAAFDAASQKFTAARADIEKSLKVTTGENFLDPFTLGFPKANEELANPLLSSNRKAFVALLFAPSTDTPAKQAEFQARISENLPRIEQEIEKAYPNSTVSVSSPAFAQEQAQNNASKGTLIIILVTLLASLIAFYVATGKATRAFASFSSILGSQLAALTITWLLSFFITIPTSLVPLVALATTVLSGISSAVFNAVDAYSLEYRENIELAGDHGPRTRRRARIEYLAQRMKDKRNLIITAIGITFASILILFAASLNHLVKLAIILLPTVIAVWAIELIATPSVLLLAERFSQRWNHSKVTLPETSPIVRAQNWLRQRLALPYAQTPFSKNQAAPGIAALLLILASLPCIVISPRAMSAAELMDASQTVHFQQTARQAFPQMVDPDFVVIAQTSPTNLQKWADSINSKSQLVVAKNEATTLGERFATVSFNFRQPDPTFKEMRTALAQVSTPAQGFEHGVYSDTARNIEAVDSGVSNVPLAITLTVILSLGCLFLLSGNIWWSIIQTIMGGLTVTASVGLAAGAFKLGLFKILPGTLVENRVDLGGLYLGGVLAIMITAVTLLEPLSNRRPTATRATWLISGLTALAAIFSGFIQLATTGAIMLASVAMGMLLSVLVNPQLLELRNQQDSKLQGKHPRIQKLHDRLHQALEKGPRLKDVKKTNKSDWEPADQTDVEPQTAEAKTDEVSEAETAELASSTPNTADPEDTEQ</sequence>
<organism evidence="4 5">
    <name type="scientific">Boudabousia liubingyangii</name>
    <dbReference type="NCBI Taxonomy" id="1921764"/>
    <lineage>
        <taxon>Bacteria</taxon>
        <taxon>Bacillati</taxon>
        <taxon>Actinomycetota</taxon>
        <taxon>Actinomycetes</taxon>
        <taxon>Actinomycetales</taxon>
        <taxon>Actinomycetaceae</taxon>
        <taxon>Boudabousia</taxon>
    </lineage>
</organism>
<proteinExistence type="inferred from homology"/>
<feature type="transmembrane region" description="Helical" evidence="3">
    <location>
        <begin position="202"/>
        <end position="221"/>
    </location>
</feature>
<dbReference type="RefSeq" id="WP_073709085.1">
    <property type="nucleotide sequence ID" value="NZ_MQSV01000002.1"/>
</dbReference>
<evidence type="ECO:0000256" key="1">
    <source>
        <dbReference type="ARBA" id="ARBA00010157"/>
    </source>
</evidence>
<keyword evidence="5" id="KW-1185">Reference proteome</keyword>
<dbReference type="InterPro" id="IPR050545">
    <property type="entry name" value="Mycobact_MmpL"/>
</dbReference>
<evidence type="ECO:0000313" key="5">
    <source>
        <dbReference type="Proteomes" id="UP000186785"/>
    </source>
</evidence>
<dbReference type="EMBL" id="MQSV01000002">
    <property type="protein sequence ID" value="OKL49096.1"/>
    <property type="molecule type" value="Genomic_DNA"/>
</dbReference>
<accession>A0A1Q5PNJ4</accession>
<feature type="compositionally biased region" description="Basic and acidic residues" evidence="2">
    <location>
        <begin position="736"/>
        <end position="752"/>
    </location>
</feature>
<feature type="transmembrane region" description="Helical" evidence="3">
    <location>
        <begin position="321"/>
        <end position="341"/>
    </location>
</feature>
<keyword evidence="3" id="KW-1133">Transmembrane helix</keyword>
<feature type="transmembrane region" description="Helical" evidence="3">
    <location>
        <begin position="12"/>
        <end position="35"/>
    </location>
</feature>
<dbReference type="STRING" id="1921764.BSR28_04055"/>
<feature type="transmembrane region" description="Helical" evidence="3">
    <location>
        <begin position="259"/>
        <end position="281"/>
    </location>
</feature>
<evidence type="ECO:0000256" key="2">
    <source>
        <dbReference type="SAM" id="MobiDB-lite"/>
    </source>
</evidence>
<dbReference type="PANTHER" id="PTHR33406:SF6">
    <property type="entry name" value="MEMBRANE PROTEIN YDGH-RELATED"/>
    <property type="match status" value="1"/>
</dbReference>